<dbReference type="AlphaFoldDB" id="A0A815CHZ7"/>
<dbReference type="SUPFAM" id="SSF56672">
    <property type="entry name" value="DNA/RNA polymerases"/>
    <property type="match status" value="1"/>
</dbReference>
<dbReference type="InterPro" id="IPR043502">
    <property type="entry name" value="DNA/RNA_pol_sf"/>
</dbReference>
<protein>
    <recommendedName>
        <fullName evidence="1">Reverse transcriptase domain-containing protein</fullName>
    </recommendedName>
</protein>
<feature type="domain" description="Reverse transcriptase" evidence="1">
    <location>
        <begin position="344"/>
        <end position="612"/>
    </location>
</feature>
<organism evidence="2 3">
    <name type="scientific">Rotaria sordida</name>
    <dbReference type="NCBI Taxonomy" id="392033"/>
    <lineage>
        <taxon>Eukaryota</taxon>
        <taxon>Metazoa</taxon>
        <taxon>Spiralia</taxon>
        <taxon>Gnathifera</taxon>
        <taxon>Rotifera</taxon>
        <taxon>Eurotatoria</taxon>
        <taxon>Bdelloidea</taxon>
        <taxon>Philodinida</taxon>
        <taxon>Philodinidae</taxon>
        <taxon>Rotaria</taxon>
    </lineage>
</organism>
<dbReference type="Pfam" id="PF26215">
    <property type="entry name" value="HTH_animal"/>
    <property type="match status" value="1"/>
</dbReference>
<comment type="caution">
    <text evidence="2">The sequence shown here is derived from an EMBL/GenBank/DDBJ whole genome shotgun (WGS) entry which is preliminary data.</text>
</comment>
<gene>
    <name evidence="2" type="ORF">ZHD862_LOCUS27108</name>
</gene>
<accession>A0A815CHZ7</accession>
<evidence type="ECO:0000259" key="1">
    <source>
        <dbReference type="PROSITE" id="PS50878"/>
    </source>
</evidence>
<dbReference type="PROSITE" id="PS50878">
    <property type="entry name" value="RT_POL"/>
    <property type="match status" value="1"/>
</dbReference>
<dbReference type="Proteomes" id="UP000663864">
    <property type="component" value="Unassembled WGS sequence"/>
</dbReference>
<dbReference type="Pfam" id="PF00078">
    <property type="entry name" value="RVT_1"/>
    <property type="match status" value="1"/>
</dbReference>
<dbReference type="PANTHER" id="PTHR21301">
    <property type="entry name" value="REVERSE TRANSCRIPTASE"/>
    <property type="match status" value="1"/>
</dbReference>
<dbReference type="CDD" id="cd00304">
    <property type="entry name" value="RT_like"/>
    <property type="match status" value="1"/>
</dbReference>
<reference evidence="2" key="1">
    <citation type="submission" date="2021-02" db="EMBL/GenBank/DDBJ databases">
        <authorList>
            <person name="Nowell W R."/>
        </authorList>
    </citation>
    <scope>NUCLEOTIDE SEQUENCE</scope>
</reference>
<proteinExistence type="predicted"/>
<name>A0A815CHZ7_9BILA</name>
<dbReference type="InterPro" id="IPR000477">
    <property type="entry name" value="RT_dom"/>
</dbReference>
<evidence type="ECO:0000313" key="2">
    <source>
        <dbReference type="EMBL" id="CAF1284481.1"/>
    </source>
</evidence>
<dbReference type="EMBL" id="CAJNOT010002103">
    <property type="protein sequence ID" value="CAF1284481.1"/>
    <property type="molecule type" value="Genomic_DNA"/>
</dbReference>
<sequence>MKLYYEFVKIYVKLYKIRKDLIFIRTCKRERLIPTFAHVRLANPHLRKTQVIQQCAQNILQGELKYKKRLLTQSYRHSSRLFNMLKDSIPQNIIFNRLISIRDEIISKQVKKFEERHDHKLAKLRYYNVKKAMEQSHRNSMILSSLPNNNRNDNNTQENDLKTITNLSQRKLTIDEENALKHGLHHVFPTDKFDNSRFVCNMEHFYAKLINLHTDYRHYERKDSQQQIKHKLTSTQLNVAGELRSIANSFRKKAELEMTINNQQYKQIKQTLRSLANDTNIIITRPDKGRGVVIMDKGEYISKMETLLEDQTKFKRIYDDPTIPNEDRLIRLLLRLQKEGFITNEEFRMAKPIGSRPARLYGLPKLHKPNENYPLRPVMSAIKTVGYGLGRMLKNRLSHLRTSPYVIKDSFDFLHKIKSSKNVDKILVSFDVASLFTNVPLTYTIDFVLEQMYPTCSKSCLKLPKTKQCRKCKQNVDFRTLLEEATSKTHFTFNNKMYVQHNGVAMGAPLAPVIADIFMSHLETTLMDRLTQSGVCEWYRYVDDTFVFINKDANVDNILSILNEFHPSIKFTRKIEDNDKLEFLDVQVIRSSEQQCFETTIYRKPTFTGLLTSWNSYVPIQYKKASIVSMVNRALNICSTYKHLEDEFNEIRRIGLLNNYPLSFIDTIIGIKLSQHRNKTFTKIDTPIIENDKKKIYVEIPFIQSSTIGLKNKIKHLTNKLKPDLDIQFFFKPPSSTQAFFQNKDPIVKHMKSDVVYYVKCNDCTHSYIGKTERQCIRRLNEHGAPKTAYQQQCNHVSDDLNHNSNIQELRRSSRIRNKTTITNDNNSDNMIAKSSITQHEKETGHHMDWSNFQVIWQDNHYYRLLIKESLLIKAYEPELNKTTHSVPLLVFPDGLPRVLLPNPDL</sequence>
<evidence type="ECO:0000313" key="3">
    <source>
        <dbReference type="Proteomes" id="UP000663864"/>
    </source>
</evidence>
<dbReference type="PANTHER" id="PTHR21301:SF10">
    <property type="entry name" value="REVERSE TRANSCRIPTASE DOMAIN-CONTAINING PROTEIN"/>
    <property type="match status" value="1"/>
</dbReference>
<dbReference type="InterPro" id="IPR058912">
    <property type="entry name" value="HTH_animal"/>
</dbReference>